<dbReference type="Proteomes" id="UP000029227">
    <property type="component" value="Unassembled WGS sequence"/>
</dbReference>
<accession>A0A090QS43</accession>
<evidence type="ECO:0000313" key="2">
    <source>
        <dbReference type="Proteomes" id="UP000029227"/>
    </source>
</evidence>
<reference evidence="1 2" key="1">
    <citation type="journal article" date="2014" name="Genome Announc.">
        <title>Draft Genome Sequences of Two Vibrionaceae Species, Vibrio ponticus C121 and Photobacterium aphoticum C119, Isolated as Coral Reef Microbiota.</title>
        <authorList>
            <person name="Al-saari N."/>
            <person name="Meirelles P.M."/>
            <person name="Mino S."/>
            <person name="Suda W."/>
            <person name="Oshima K."/>
            <person name="Hattori M."/>
            <person name="Ohkuma M."/>
            <person name="Thompson F.L."/>
            <person name="Gomez-Gil B."/>
            <person name="Sawabe T."/>
            <person name="Sawabe T."/>
        </authorList>
    </citation>
    <scope>NUCLEOTIDE SEQUENCE [LARGE SCALE GENOMIC DNA]</scope>
    <source>
        <strain evidence="1 2">JCM 19237</strain>
    </source>
</reference>
<dbReference type="AlphaFoldDB" id="A0A090QS43"/>
<organism evidence="1 2">
    <name type="scientific">Photobacterium aphoticum</name>
    <dbReference type="NCBI Taxonomy" id="754436"/>
    <lineage>
        <taxon>Bacteria</taxon>
        <taxon>Pseudomonadati</taxon>
        <taxon>Pseudomonadota</taxon>
        <taxon>Gammaproteobacteria</taxon>
        <taxon>Vibrionales</taxon>
        <taxon>Vibrionaceae</taxon>
        <taxon>Photobacterium</taxon>
    </lineage>
</organism>
<gene>
    <name evidence="1" type="ORF">JCM19237_1326</name>
</gene>
<comment type="caution">
    <text evidence="1">The sequence shown here is derived from an EMBL/GenBank/DDBJ whole genome shotgun (WGS) entry which is preliminary data.</text>
</comment>
<protein>
    <submittedName>
        <fullName evidence="1">Uncharacterized protein</fullName>
    </submittedName>
</protein>
<evidence type="ECO:0000313" key="1">
    <source>
        <dbReference type="EMBL" id="GAL04654.1"/>
    </source>
</evidence>
<proteinExistence type="predicted"/>
<name>A0A090QS43_9GAMM</name>
<dbReference type="EMBL" id="BBMN01000004">
    <property type="protein sequence ID" value="GAL04654.1"/>
    <property type="molecule type" value="Genomic_DNA"/>
</dbReference>
<sequence>MDVVVELDNGLFGIAEDLEEMPAEGDVIDCWVDDGMKVIYQKQRVLRVLS</sequence>
<dbReference type="RefSeq" id="WP_156168809.1">
    <property type="nucleotide sequence ID" value="NZ_BMYC01000014.1"/>
</dbReference>